<evidence type="ECO:0000256" key="1">
    <source>
        <dbReference type="SAM" id="MobiDB-lite"/>
    </source>
</evidence>
<proteinExistence type="predicted"/>
<feature type="compositionally biased region" description="Polar residues" evidence="1">
    <location>
        <begin position="153"/>
        <end position="163"/>
    </location>
</feature>
<evidence type="ECO:0000313" key="3">
    <source>
        <dbReference type="WBParaSite" id="nRc.2.0.1.t37869-RA"/>
    </source>
</evidence>
<accession>A0A915KJ15</accession>
<feature type="region of interest" description="Disordered" evidence="1">
    <location>
        <begin position="152"/>
        <end position="231"/>
    </location>
</feature>
<feature type="compositionally biased region" description="Polar residues" evidence="1">
    <location>
        <begin position="208"/>
        <end position="231"/>
    </location>
</feature>
<protein>
    <submittedName>
        <fullName evidence="3">Uncharacterized protein</fullName>
    </submittedName>
</protein>
<evidence type="ECO:0000313" key="2">
    <source>
        <dbReference type="Proteomes" id="UP000887565"/>
    </source>
</evidence>
<name>A0A915KJ15_ROMCU</name>
<organism evidence="2 3">
    <name type="scientific">Romanomermis culicivorax</name>
    <name type="common">Nematode worm</name>
    <dbReference type="NCBI Taxonomy" id="13658"/>
    <lineage>
        <taxon>Eukaryota</taxon>
        <taxon>Metazoa</taxon>
        <taxon>Ecdysozoa</taxon>
        <taxon>Nematoda</taxon>
        <taxon>Enoplea</taxon>
        <taxon>Dorylaimia</taxon>
        <taxon>Mermithida</taxon>
        <taxon>Mermithoidea</taxon>
        <taxon>Mermithidae</taxon>
        <taxon>Romanomermis</taxon>
    </lineage>
</organism>
<dbReference type="AlphaFoldDB" id="A0A915KJ15"/>
<sequence length="231" mass="25490">MPMEPATVLPPIVPTVDPRIYLATPAILPRPPIIATVAAARYSAPIRFWQHIISDQQWQALAPALTPYHFPPPPTGMLFPEHHWMDYSDTLKEQIQRILLPQLMPAASVSQIAQLAPVIAQATIQQPTALPPPPVQPPQPATLLPLMAPMDVQTPQAPSTSTPALDGHGQPIQKPRPYEHSVKRKQHLLDEADYRKSHKTRTTDEPHTMQTLPPSTSCTEGGKTSSQQTTR</sequence>
<reference evidence="3" key="1">
    <citation type="submission" date="2022-11" db="UniProtKB">
        <authorList>
            <consortium name="WormBaseParasite"/>
        </authorList>
    </citation>
    <scope>IDENTIFICATION</scope>
</reference>
<keyword evidence="2" id="KW-1185">Reference proteome</keyword>
<dbReference type="WBParaSite" id="nRc.2.0.1.t37869-RA">
    <property type="protein sequence ID" value="nRc.2.0.1.t37869-RA"/>
    <property type="gene ID" value="nRc.2.0.1.g37869"/>
</dbReference>
<dbReference type="Proteomes" id="UP000887565">
    <property type="component" value="Unplaced"/>
</dbReference>
<feature type="compositionally biased region" description="Basic and acidic residues" evidence="1">
    <location>
        <begin position="176"/>
        <end position="207"/>
    </location>
</feature>